<sequence length="471" mass="52920">MTSGITTVTVLEHCRVSPPLDHSVTEKLLHLTFFDIFWLNWPSVARVFFYDFPCSKSEFMQTIVPHLKKSLALTLKHYFPFCGNLITPTCLSNNTTPAIRYLNGDSISLIIAEFSGNTSHGFKHLSGDQDRDVDDLLALIPQLPPGYTNTTCEDDSTMCSPVLSVQVTLFPDQGFSIGFRNSHVIADGRSMSNFIRTWACINAKQLMGVDEYDNTYTIDLPFYDRSVIKDPKGIASIFLRECLQMASENSKAFPHVAQSKDLVQATFKMNRVQIQGLKNLVTAQYPYVSTFVVACAYVWTCMAKARMVLGLKMNDENEVENFIFMMDTRERLDPPIPLNYFGNAALNCRCSLKSIQLVGEKEGFLNAVEEIRRALDEKINNEEGVLKGFETIFDVIKASKGRRKFGVAGSPKFDYYSTDFGWGKPSKYEVVSEKFGLVGSRDSDGSLEIGLCFSKDEMDVFTTIFTQGLMS</sequence>
<dbReference type="EMBL" id="JAUIZM010000004">
    <property type="protein sequence ID" value="KAK1388939.1"/>
    <property type="molecule type" value="Genomic_DNA"/>
</dbReference>
<accession>A0AAD8MXQ6</accession>
<evidence type="ECO:0000313" key="4">
    <source>
        <dbReference type="Proteomes" id="UP001237642"/>
    </source>
</evidence>
<dbReference type="AlphaFoldDB" id="A0AAD8MXQ6"/>
<dbReference type="InterPro" id="IPR023213">
    <property type="entry name" value="CAT-like_dom_sf"/>
</dbReference>
<organism evidence="3 4">
    <name type="scientific">Heracleum sosnowskyi</name>
    <dbReference type="NCBI Taxonomy" id="360622"/>
    <lineage>
        <taxon>Eukaryota</taxon>
        <taxon>Viridiplantae</taxon>
        <taxon>Streptophyta</taxon>
        <taxon>Embryophyta</taxon>
        <taxon>Tracheophyta</taxon>
        <taxon>Spermatophyta</taxon>
        <taxon>Magnoliopsida</taxon>
        <taxon>eudicotyledons</taxon>
        <taxon>Gunneridae</taxon>
        <taxon>Pentapetalae</taxon>
        <taxon>asterids</taxon>
        <taxon>campanulids</taxon>
        <taxon>Apiales</taxon>
        <taxon>Apiaceae</taxon>
        <taxon>Apioideae</taxon>
        <taxon>apioid superclade</taxon>
        <taxon>Tordylieae</taxon>
        <taxon>Tordyliinae</taxon>
        <taxon>Heracleum</taxon>
    </lineage>
</organism>
<reference evidence="3" key="2">
    <citation type="submission" date="2023-05" db="EMBL/GenBank/DDBJ databases">
        <authorList>
            <person name="Schelkunov M.I."/>
        </authorList>
    </citation>
    <scope>NUCLEOTIDE SEQUENCE</scope>
    <source>
        <strain evidence="3">Hsosn_3</strain>
        <tissue evidence="3">Leaf</tissue>
    </source>
</reference>
<dbReference type="PANTHER" id="PTHR31625">
    <property type="match status" value="1"/>
</dbReference>
<dbReference type="Proteomes" id="UP001237642">
    <property type="component" value="Unassembled WGS sequence"/>
</dbReference>
<dbReference type="InterPro" id="IPR051504">
    <property type="entry name" value="Plant_metabolite_acyltrans"/>
</dbReference>
<reference evidence="3" key="1">
    <citation type="submission" date="2023-02" db="EMBL/GenBank/DDBJ databases">
        <title>Genome of toxic invasive species Heracleum sosnowskyi carries increased number of genes despite the absence of recent whole-genome duplications.</title>
        <authorList>
            <person name="Schelkunov M."/>
            <person name="Shtratnikova V."/>
            <person name="Makarenko M."/>
            <person name="Klepikova A."/>
            <person name="Omelchenko D."/>
            <person name="Novikova G."/>
            <person name="Obukhova E."/>
            <person name="Bogdanov V."/>
            <person name="Penin A."/>
            <person name="Logacheva M."/>
        </authorList>
    </citation>
    <scope>NUCLEOTIDE SEQUENCE</scope>
    <source>
        <strain evidence="3">Hsosn_3</strain>
        <tissue evidence="3">Leaf</tissue>
    </source>
</reference>
<evidence type="ECO:0000313" key="3">
    <source>
        <dbReference type="EMBL" id="KAK1388939.1"/>
    </source>
</evidence>
<evidence type="ECO:0000256" key="2">
    <source>
        <dbReference type="ARBA" id="ARBA00023315"/>
    </source>
</evidence>
<keyword evidence="1" id="KW-0808">Transferase</keyword>
<dbReference type="Gene3D" id="3.30.559.10">
    <property type="entry name" value="Chloramphenicol acetyltransferase-like domain"/>
    <property type="match status" value="2"/>
</dbReference>
<proteinExistence type="predicted"/>
<keyword evidence="4" id="KW-1185">Reference proteome</keyword>
<evidence type="ECO:0000256" key="1">
    <source>
        <dbReference type="ARBA" id="ARBA00022679"/>
    </source>
</evidence>
<gene>
    <name evidence="3" type="ORF">POM88_017117</name>
</gene>
<dbReference type="Pfam" id="PF02458">
    <property type="entry name" value="Transferase"/>
    <property type="match status" value="1"/>
</dbReference>
<protein>
    <submittedName>
        <fullName evidence="3">Anthocyanin 5-aromatic acyltransferase</fullName>
    </submittedName>
</protein>
<keyword evidence="2 3" id="KW-0012">Acyltransferase</keyword>
<name>A0AAD8MXQ6_9APIA</name>
<dbReference type="GO" id="GO:0016747">
    <property type="term" value="F:acyltransferase activity, transferring groups other than amino-acyl groups"/>
    <property type="evidence" value="ECO:0007669"/>
    <property type="project" value="UniProtKB-ARBA"/>
</dbReference>
<comment type="caution">
    <text evidence="3">The sequence shown here is derived from an EMBL/GenBank/DDBJ whole genome shotgun (WGS) entry which is preliminary data.</text>
</comment>